<organism evidence="4 5">
    <name type="scientific">Mycolicibacterium canariasense</name>
    <name type="common">Mycobacterium canariasense</name>
    <dbReference type="NCBI Taxonomy" id="228230"/>
    <lineage>
        <taxon>Bacteria</taxon>
        <taxon>Bacillati</taxon>
        <taxon>Actinomycetota</taxon>
        <taxon>Actinomycetes</taxon>
        <taxon>Mycobacteriales</taxon>
        <taxon>Mycobacteriaceae</taxon>
        <taxon>Mycolicibacterium</taxon>
    </lineage>
</organism>
<dbReference type="EMBL" id="BCSY01000083">
    <property type="protein sequence ID" value="GAS98373.1"/>
    <property type="molecule type" value="Genomic_DNA"/>
</dbReference>
<name>A0A124E2Z4_MYCCR</name>
<reference evidence="5" key="1">
    <citation type="journal article" date="2016" name="Genome Announc.">
        <title>Draft Genome Sequences of Five Rapidly Growing Mycobacterium Species, M. thermoresistibile, M. fortuitum subsp. acetamidolyticum, M. canariasense, M. brisbanense, and M. novocastrense.</title>
        <authorList>
            <person name="Katahira K."/>
            <person name="Ogura Y."/>
            <person name="Gotoh Y."/>
            <person name="Hayashi T."/>
        </authorList>
    </citation>
    <scope>NUCLEOTIDE SEQUENCE [LARGE SCALE GENOMIC DNA]</scope>
    <source>
        <strain evidence="5">JCM15298</strain>
    </source>
</reference>
<dbReference type="Pfam" id="PF18879">
    <property type="entry name" value="EspA_EspE"/>
    <property type="match status" value="1"/>
</dbReference>
<comment type="caution">
    <text evidence="4">The sequence shown here is derived from an EMBL/GenBank/DDBJ whole genome shotgun (WGS) entry which is preliminary data.</text>
</comment>
<sequence>MSVLDAFLSTWSKARETFGTGTPQSGERLDQSASLRQMQSTVETAAPGSKWTGAAANAYGAVNTDHAKVFAQLAVLDQRLGAHVTESAQVVANGRQTLDGIKKWVLDAAAQVPPGKNRDRDLVPIVREGLSRVSGVIMASNGELNTIAGKIRGLGSEWEKLSTDQKFGGGPKEGKGDFQGIKGNGEATTGEDKSPSETGAEDSEALQNGQLTPEQRERLTQNTTLTPEQQAALHNGNLTLPPDQMSYLQGFSRAFGDKTPAEIKAIMDKSGSDGGRVADVFQLASNPHITTGLPQTEPPSIDRPASGGKYALPDGVQKVLDGPAMTQPMSSGVFEDGRWIVPPEPTGPLQPTQGLNDLANVMQQGNSNLQQGSALDAGMMAKSQEMLDISNRQPIPQAPGTGFGPGDDAPRWYHENVDPTLQNMLNSVNKDDMVIHDTVTGAGGDKFLHDLTNHQWQDDGLAAGGLFDWVEQSADQDSTGRAAETAHALAEFTSNPDNHLLNLDSTRGYGAEGQSLGQVNPELTRDMARALSPYFDDMVGNNTGGNNGLFAPLDPADQSQTEPVKTRHLMSVLMSDHPPLDQQPGSGAPKTASEILFENTQQHVNKAFENAALSAASGNPVKDDFAMQSAGRLQAALNLGSYDEAASRLHNEFQARHESWQLQGKLFDLATTVAGHGGTPGGLASEAGSIGKDFIIGPEPLEGKPPNVTIPGTFPTQQYLAQVLANANAGNMSLIDEYLQSGELTAPDQSGSKEYRDFHNSVNAYLDSVGVDRPIDDLMTAYWRSYVAAAYGAT</sequence>
<dbReference type="AlphaFoldDB" id="A0A124E2Z4"/>
<feature type="region of interest" description="Disordered" evidence="1">
    <location>
        <begin position="162"/>
        <end position="215"/>
    </location>
</feature>
<dbReference type="InterPro" id="IPR057037">
    <property type="entry name" value="TPR_rep_actino"/>
</dbReference>
<dbReference type="Pfam" id="PF23275">
    <property type="entry name" value="TPR_23"/>
    <property type="match status" value="1"/>
</dbReference>
<dbReference type="InterPro" id="IPR043796">
    <property type="entry name" value="ESX-1_EspA/EspE-like"/>
</dbReference>
<accession>A0A124E2Z4</accession>
<feature type="domain" description="ESX-1 secretion-associated protein EspA/EspE-like" evidence="2">
    <location>
        <begin position="18"/>
        <end position="99"/>
    </location>
</feature>
<evidence type="ECO:0000313" key="4">
    <source>
        <dbReference type="EMBL" id="GAS98373.1"/>
    </source>
</evidence>
<proteinExistence type="predicted"/>
<dbReference type="STRING" id="228230.RMCC_5338"/>
<dbReference type="OrthoDB" id="1187707at2"/>
<keyword evidence="5" id="KW-1185">Reference proteome</keyword>
<gene>
    <name evidence="4" type="ORF">RMCC_5338</name>
</gene>
<evidence type="ECO:0000259" key="2">
    <source>
        <dbReference type="Pfam" id="PF18879"/>
    </source>
</evidence>
<evidence type="ECO:0000313" key="5">
    <source>
        <dbReference type="Proteomes" id="UP000069443"/>
    </source>
</evidence>
<evidence type="ECO:0000256" key="1">
    <source>
        <dbReference type="SAM" id="MobiDB-lite"/>
    </source>
</evidence>
<reference evidence="5" key="2">
    <citation type="submission" date="2016-02" db="EMBL/GenBank/DDBJ databases">
        <title>Draft genome sequence of five rapidly growing Mycobacterium species.</title>
        <authorList>
            <person name="Katahira K."/>
            <person name="Gotou Y."/>
            <person name="Iida K."/>
            <person name="Ogura Y."/>
            <person name="Hayashi T."/>
        </authorList>
    </citation>
    <scope>NUCLEOTIDE SEQUENCE [LARGE SCALE GENOMIC DNA]</scope>
    <source>
        <strain evidence="5">JCM15298</strain>
    </source>
</reference>
<dbReference type="RefSeq" id="WP_062659200.1">
    <property type="nucleotide sequence ID" value="NZ_BCSY01000083.1"/>
</dbReference>
<evidence type="ECO:0000259" key="3">
    <source>
        <dbReference type="Pfam" id="PF23275"/>
    </source>
</evidence>
<dbReference type="Proteomes" id="UP000069443">
    <property type="component" value="Unassembled WGS sequence"/>
</dbReference>
<protein>
    <submittedName>
        <fullName evidence="4">Uncharacterized protein</fullName>
    </submittedName>
</protein>
<feature type="domain" description="TPR repeat" evidence="3">
    <location>
        <begin position="222"/>
        <end position="469"/>
    </location>
</feature>